<gene>
    <name evidence="2" type="ORF">BGZ95_009895</name>
</gene>
<comment type="caution">
    <text evidence="2">The sequence shown here is derived from an EMBL/GenBank/DDBJ whole genome shotgun (WGS) entry which is preliminary data.</text>
</comment>
<feature type="compositionally biased region" description="Basic and acidic residues" evidence="1">
    <location>
        <begin position="23"/>
        <end position="33"/>
    </location>
</feature>
<feature type="compositionally biased region" description="Acidic residues" evidence="1">
    <location>
        <begin position="82"/>
        <end position="106"/>
    </location>
</feature>
<proteinExistence type="predicted"/>
<evidence type="ECO:0000313" key="2">
    <source>
        <dbReference type="EMBL" id="KAG0280492.1"/>
    </source>
</evidence>
<sequence>MDVEEIQPGDYVFKRSARRHYERIHPDSVRSSDDASTIDNNGAAQLGISKRKLPLRQDASKRRRRATDAADNPSLESKDEDQNGQDEGLEETGWESEAESWDDEGLDRDNGGGKRLIQKTIPTQETLDEIYSSLPVDLVKSFLASMRSNAYQVSSGKGKEKTTFSVIASDRSAPHLAFALGPGYALEKVDLSHTHQAPPLDKDLSAYDGLTAADHLQVIEQGGVVGLERIVGSIIVTEGSWIEVYSAEVYSRNYLDDPHSEPPTTTPSSVPSLKSSTQYTGKLKITVLYDHFGNPRLEIGVMEFNYLIVAGNYNNTVVVCPSRCGQFPTGGRTQVFIKKARQDPQTLDSSALGLAQVRSKFGHPATYKTRRVGLNGFRALSQMPVSIFTLYLWRVEQALVFYRLWLRAREAGPGQGPTLHLEDFDTIVETTTKQGQLLRTLRELVAKEGTLCVSASADAETILSKLASSFSGMISDKNKIVMKNNTSSD</sequence>
<evidence type="ECO:0000313" key="3">
    <source>
        <dbReference type="Proteomes" id="UP001194580"/>
    </source>
</evidence>
<feature type="compositionally biased region" description="Polar residues" evidence="1">
    <location>
        <begin position="34"/>
        <end position="43"/>
    </location>
</feature>
<name>A0AAD4DKI7_9FUNG</name>
<accession>A0AAD4DKI7</accession>
<feature type="compositionally biased region" description="Low complexity" evidence="1">
    <location>
        <begin position="262"/>
        <end position="275"/>
    </location>
</feature>
<reference evidence="2" key="1">
    <citation type="journal article" date="2020" name="Fungal Divers.">
        <title>Resolving the Mortierellaceae phylogeny through synthesis of multi-gene phylogenetics and phylogenomics.</title>
        <authorList>
            <person name="Vandepol N."/>
            <person name="Liber J."/>
            <person name="Desiro A."/>
            <person name="Na H."/>
            <person name="Kennedy M."/>
            <person name="Barry K."/>
            <person name="Grigoriev I.V."/>
            <person name="Miller A.N."/>
            <person name="O'Donnell K."/>
            <person name="Stajich J.E."/>
            <person name="Bonito G."/>
        </authorList>
    </citation>
    <scope>NUCLEOTIDE SEQUENCE</scope>
    <source>
        <strain evidence="2">NRRL 28262</strain>
    </source>
</reference>
<protein>
    <submittedName>
        <fullName evidence="2">Uncharacterized protein</fullName>
    </submittedName>
</protein>
<dbReference type="Proteomes" id="UP001194580">
    <property type="component" value="Unassembled WGS sequence"/>
</dbReference>
<feature type="region of interest" description="Disordered" evidence="1">
    <location>
        <begin position="1"/>
        <end position="120"/>
    </location>
</feature>
<dbReference type="AlphaFoldDB" id="A0AAD4DKI7"/>
<feature type="region of interest" description="Disordered" evidence="1">
    <location>
        <begin position="256"/>
        <end position="275"/>
    </location>
</feature>
<dbReference type="EMBL" id="JAAAIL010000062">
    <property type="protein sequence ID" value="KAG0280492.1"/>
    <property type="molecule type" value="Genomic_DNA"/>
</dbReference>
<keyword evidence="3" id="KW-1185">Reference proteome</keyword>
<evidence type="ECO:0000256" key="1">
    <source>
        <dbReference type="SAM" id="MobiDB-lite"/>
    </source>
</evidence>
<organism evidence="2 3">
    <name type="scientific">Linnemannia exigua</name>
    <dbReference type="NCBI Taxonomy" id="604196"/>
    <lineage>
        <taxon>Eukaryota</taxon>
        <taxon>Fungi</taxon>
        <taxon>Fungi incertae sedis</taxon>
        <taxon>Mucoromycota</taxon>
        <taxon>Mortierellomycotina</taxon>
        <taxon>Mortierellomycetes</taxon>
        <taxon>Mortierellales</taxon>
        <taxon>Mortierellaceae</taxon>
        <taxon>Linnemannia</taxon>
    </lineage>
</organism>